<organism evidence="2 3">
    <name type="scientific">Actinomadura craniellae</name>
    <dbReference type="NCBI Taxonomy" id="2231787"/>
    <lineage>
        <taxon>Bacteria</taxon>
        <taxon>Bacillati</taxon>
        <taxon>Actinomycetota</taxon>
        <taxon>Actinomycetes</taxon>
        <taxon>Streptosporangiales</taxon>
        <taxon>Thermomonosporaceae</taxon>
        <taxon>Actinomadura</taxon>
    </lineage>
</organism>
<comment type="caution">
    <text evidence="2">The sequence shown here is derived from an EMBL/GenBank/DDBJ whole genome shotgun (WGS) entry which is preliminary data.</text>
</comment>
<reference evidence="2 3" key="1">
    <citation type="submission" date="2018-06" db="EMBL/GenBank/DDBJ databases">
        <title>Actinomadura craniellae sp. nov. isolated from marine sponge Craniella sp.</title>
        <authorList>
            <person name="Li L."/>
            <person name="Xu Q.H."/>
            <person name="Lin H.W."/>
            <person name="Lu Y.H."/>
        </authorList>
    </citation>
    <scope>NUCLEOTIDE SEQUENCE [LARGE SCALE GENOMIC DNA]</scope>
    <source>
        <strain evidence="2 3">LHW63021</strain>
    </source>
</reference>
<dbReference type="AlphaFoldDB" id="A0A365GYK4"/>
<dbReference type="Proteomes" id="UP000251891">
    <property type="component" value="Unassembled WGS sequence"/>
</dbReference>
<evidence type="ECO:0000313" key="2">
    <source>
        <dbReference type="EMBL" id="RAY11915.1"/>
    </source>
</evidence>
<dbReference type="Pfam" id="PF04149">
    <property type="entry name" value="DUF397"/>
    <property type="match status" value="1"/>
</dbReference>
<name>A0A365GYK4_9ACTN</name>
<sequence>MIPVWRKSRRSTNQGGACVEVAKLAATIGVRDSKRPNDGHLTLSPEQFAALSQRIKDNILDL</sequence>
<evidence type="ECO:0000259" key="1">
    <source>
        <dbReference type="Pfam" id="PF04149"/>
    </source>
</evidence>
<evidence type="ECO:0000313" key="3">
    <source>
        <dbReference type="Proteomes" id="UP000251891"/>
    </source>
</evidence>
<dbReference type="EMBL" id="QLYX01000016">
    <property type="protein sequence ID" value="RAY11915.1"/>
    <property type="molecule type" value="Genomic_DNA"/>
</dbReference>
<accession>A0A365GYK4</accession>
<gene>
    <name evidence="2" type="ORF">DPM19_28545</name>
</gene>
<protein>
    <submittedName>
        <fullName evidence="2">DUF397 domain-containing protein</fullName>
    </submittedName>
</protein>
<proteinExistence type="predicted"/>
<keyword evidence="3" id="KW-1185">Reference proteome</keyword>
<dbReference type="RefSeq" id="WP_111871146.1">
    <property type="nucleotide sequence ID" value="NZ_QLYX01000016.1"/>
</dbReference>
<dbReference type="OrthoDB" id="4301277at2"/>
<feature type="domain" description="DUF397" evidence="1">
    <location>
        <begin position="4"/>
        <end position="56"/>
    </location>
</feature>
<dbReference type="InterPro" id="IPR007278">
    <property type="entry name" value="DUF397"/>
</dbReference>